<name>A0A061RVB7_9CHLO</name>
<reference evidence="2" key="1">
    <citation type="submission" date="2014-05" db="EMBL/GenBank/DDBJ databases">
        <title>The transcriptome of the halophilic microalga Tetraselmis sp. GSL018 isolated from the Great Salt Lake, Utah.</title>
        <authorList>
            <person name="Jinkerson R.E."/>
            <person name="D'Adamo S."/>
            <person name="Posewitz M.C."/>
        </authorList>
    </citation>
    <scope>NUCLEOTIDE SEQUENCE</scope>
    <source>
        <strain evidence="2">GSL018</strain>
    </source>
</reference>
<dbReference type="EMBL" id="GBEZ01011060">
    <property type="protein sequence ID" value="JAC74689.1"/>
    <property type="molecule type" value="Transcribed_RNA"/>
</dbReference>
<organism evidence="2">
    <name type="scientific">Tetraselmis sp. GSL018</name>
    <dbReference type="NCBI Taxonomy" id="582737"/>
    <lineage>
        <taxon>Eukaryota</taxon>
        <taxon>Viridiplantae</taxon>
        <taxon>Chlorophyta</taxon>
        <taxon>core chlorophytes</taxon>
        <taxon>Chlorodendrophyceae</taxon>
        <taxon>Chlorodendrales</taxon>
        <taxon>Chlorodendraceae</taxon>
        <taxon>Tetraselmis</taxon>
    </lineage>
</organism>
<sequence length="85" mass="9284">EGDCTTGIRLVVPPLCETSFPEVGHLENRTESKRVAMTVYPSLVLCSGLLYPPTQLVQQTNASPIKLMTHRDRRSHSAQGAPGHT</sequence>
<feature type="region of interest" description="Disordered" evidence="1">
    <location>
        <begin position="64"/>
        <end position="85"/>
    </location>
</feature>
<proteinExistence type="predicted"/>
<protein>
    <submittedName>
        <fullName evidence="2">Uncharacterized protein</fullName>
    </submittedName>
</protein>
<dbReference type="AlphaFoldDB" id="A0A061RVB7"/>
<feature type="non-terminal residue" evidence="2">
    <location>
        <position position="1"/>
    </location>
</feature>
<accession>A0A061RVB7</accession>
<evidence type="ECO:0000256" key="1">
    <source>
        <dbReference type="SAM" id="MobiDB-lite"/>
    </source>
</evidence>
<evidence type="ECO:0000313" key="2">
    <source>
        <dbReference type="EMBL" id="JAC74689.1"/>
    </source>
</evidence>
<gene>
    <name evidence="2" type="ORF">TSPGSL018_25265</name>
</gene>
<feature type="non-terminal residue" evidence="2">
    <location>
        <position position="85"/>
    </location>
</feature>